<evidence type="ECO:0008006" key="4">
    <source>
        <dbReference type="Google" id="ProtNLM"/>
    </source>
</evidence>
<organism evidence="2 3">
    <name type="scientific">Vigna unguiculata</name>
    <name type="common">Cowpea</name>
    <dbReference type="NCBI Taxonomy" id="3917"/>
    <lineage>
        <taxon>Eukaryota</taxon>
        <taxon>Viridiplantae</taxon>
        <taxon>Streptophyta</taxon>
        <taxon>Embryophyta</taxon>
        <taxon>Tracheophyta</taxon>
        <taxon>Spermatophyta</taxon>
        <taxon>Magnoliopsida</taxon>
        <taxon>eudicotyledons</taxon>
        <taxon>Gunneridae</taxon>
        <taxon>Pentapetalae</taxon>
        <taxon>rosids</taxon>
        <taxon>fabids</taxon>
        <taxon>Fabales</taxon>
        <taxon>Fabaceae</taxon>
        <taxon>Papilionoideae</taxon>
        <taxon>50 kb inversion clade</taxon>
        <taxon>NPAAA clade</taxon>
        <taxon>indigoferoid/millettioid clade</taxon>
        <taxon>Phaseoleae</taxon>
        <taxon>Vigna</taxon>
    </lineage>
</organism>
<accession>A0A4D6MT67</accession>
<dbReference type="InterPro" id="IPR011009">
    <property type="entry name" value="Kinase-like_dom_sf"/>
</dbReference>
<dbReference type="InterPro" id="IPR051343">
    <property type="entry name" value="G-type_lectin_kinases/EP1-like"/>
</dbReference>
<keyword evidence="1" id="KW-0732">Signal</keyword>
<dbReference type="PANTHER" id="PTHR47976:SF115">
    <property type="entry name" value="RECEPTOR-LIKE SERINE_THREONINE-PROTEIN KINASE"/>
    <property type="match status" value="1"/>
</dbReference>
<dbReference type="EMBL" id="CP039352">
    <property type="protein sequence ID" value="QCE03822.1"/>
    <property type="molecule type" value="Genomic_DNA"/>
</dbReference>
<protein>
    <recommendedName>
        <fullName evidence="4">Protein kinase domain-containing protein</fullName>
    </recommendedName>
</protein>
<proteinExistence type="predicted"/>
<dbReference type="Gene3D" id="3.30.200.20">
    <property type="entry name" value="Phosphorylase Kinase, domain 1"/>
    <property type="match status" value="1"/>
</dbReference>
<dbReference type="SUPFAM" id="SSF56112">
    <property type="entry name" value="Protein kinase-like (PK-like)"/>
    <property type="match status" value="1"/>
</dbReference>
<dbReference type="Proteomes" id="UP000501690">
    <property type="component" value="Linkage Group LG8"/>
</dbReference>
<dbReference type="AlphaFoldDB" id="A0A4D6MT67"/>
<name>A0A4D6MT67_VIGUN</name>
<evidence type="ECO:0000313" key="2">
    <source>
        <dbReference type="EMBL" id="QCE03822.1"/>
    </source>
</evidence>
<dbReference type="PANTHER" id="PTHR47976">
    <property type="entry name" value="G-TYPE LECTIN S-RECEPTOR-LIKE SERINE/THREONINE-PROTEIN KINASE SD2-5"/>
    <property type="match status" value="1"/>
</dbReference>
<gene>
    <name evidence="2" type="ORF">DEO72_LG8g1850</name>
</gene>
<sequence>MECEEHVLGFDVKDLQKATYNFTTLIGQGAFGHVYKAQMSIMETIEVKILPANSKQGEKEFYTKVKIIFFFRSFGMRRSLWGYKHVVVEPTADTIRDVYEDNPVVKLNVFVYELPKVQEQQCGRSFKDNPLFEISTC</sequence>
<evidence type="ECO:0000256" key="1">
    <source>
        <dbReference type="ARBA" id="ARBA00022729"/>
    </source>
</evidence>
<evidence type="ECO:0000313" key="3">
    <source>
        <dbReference type="Proteomes" id="UP000501690"/>
    </source>
</evidence>
<keyword evidence="3" id="KW-1185">Reference proteome</keyword>
<reference evidence="2 3" key="1">
    <citation type="submission" date="2019-04" db="EMBL/GenBank/DDBJ databases">
        <title>An improved genome assembly and genetic linkage map for asparagus bean, Vigna unguiculata ssp. sesquipedialis.</title>
        <authorList>
            <person name="Xia Q."/>
            <person name="Zhang R."/>
            <person name="Dong Y."/>
        </authorList>
    </citation>
    <scope>NUCLEOTIDE SEQUENCE [LARGE SCALE GENOMIC DNA]</scope>
    <source>
        <tissue evidence="2">Leaf</tissue>
    </source>
</reference>